<dbReference type="UniPathway" id="UPA00378"/>
<dbReference type="eggNOG" id="ENOG502RZ48">
    <property type="taxonomic scope" value="Eukaryota"/>
</dbReference>
<evidence type="ECO:0000256" key="6">
    <source>
        <dbReference type="ARBA" id="ARBA00022692"/>
    </source>
</evidence>
<dbReference type="HOGENOM" id="CLU_015387_0_1_1"/>
<dbReference type="OrthoDB" id="430354at2759"/>
<dbReference type="Proteomes" id="UP000011777">
    <property type="component" value="Unassembled WGS sequence"/>
</dbReference>
<dbReference type="GO" id="GO:0046354">
    <property type="term" value="P:mannan biosynthetic process"/>
    <property type="evidence" value="ECO:0007669"/>
    <property type="project" value="UniProtKB-ARBA"/>
</dbReference>
<organism evidence="13 14">
    <name type="scientific">Candida maltosa (strain Xu316)</name>
    <name type="common">Yeast</name>
    <dbReference type="NCBI Taxonomy" id="1245528"/>
    <lineage>
        <taxon>Eukaryota</taxon>
        <taxon>Fungi</taxon>
        <taxon>Dikarya</taxon>
        <taxon>Ascomycota</taxon>
        <taxon>Saccharomycotina</taxon>
        <taxon>Pichiomycetes</taxon>
        <taxon>Debaryomycetaceae</taxon>
        <taxon>Candida/Lodderomyces clade</taxon>
        <taxon>Candida</taxon>
    </lineage>
</organism>
<dbReference type="AlphaFoldDB" id="M3J6Q9"/>
<evidence type="ECO:0000256" key="2">
    <source>
        <dbReference type="ARBA" id="ARBA00004922"/>
    </source>
</evidence>
<evidence type="ECO:0008006" key="15">
    <source>
        <dbReference type="Google" id="ProtNLM"/>
    </source>
</evidence>
<evidence type="ECO:0000256" key="9">
    <source>
        <dbReference type="ARBA" id="ARBA00023034"/>
    </source>
</evidence>
<accession>M3J6Q9</accession>
<feature type="region of interest" description="Disordered" evidence="12">
    <location>
        <begin position="642"/>
        <end position="661"/>
    </location>
</feature>
<keyword evidence="6" id="KW-0812">Transmembrane</keyword>
<protein>
    <recommendedName>
        <fullName evidence="15">Alpha-1,3-mannosyltransferase</fullName>
    </recommendedName>
</protein>
<keyword evidence="11" id="KW-0325">Glycoprotein</keyword>
<dbReference type="OMA" id="IWGDKEM"/>
<keyword evidence="10" id="KW-0472">Membrane</keyword>
<keyword evidence="7" id="KW-0735">Signal-anchor</keyword>
<evidence type="ECO:0000256" key="10">
    <source>
        <dbReference type="ARBA" id="ARBA00023136"/>
    </source>
</evidence>
<dbReference type="SUPFAM" id="SSF53448">
    <property type="entry name" value="Nucleotide-diphospho-sugar transferases"/>
    <property type="match status" value="1"/>
</dbReference>
<keyword evidence="9" id="KW-0333">Golgi apparatus</keyword>
<dbReference type="InterPro" id="IPR029044">
    <property type="entry name" value="Nucleotide-diphossugar_trans"/>
</dbReference>
<dbReference type="STRING" id="1245528.M3J6Q9"/>
<dbReference type="InterPro" id="IPR022751">
    <property type="entry name" value="Alpha_mannosyltransferase"/>
</dbReference>
<evidence type="ECO:0000256" key="12">
    <source>
        <dbReference type="SAM" id="MobiDB-lite"/>
    </source>
</evidence>
<dbReference type="PANTHER" id="PTHR31392">
    <property type="entry name" value="ALPHA-1,3-MANNOSYLTRANSFERASE MNN1-RELATED"/>
    <property type="match status" value="1"/>
</dbReference>
<sequence>MRFTIKRIILLSVALFLILIGYLSLQLLDLQHIHDLLFDTEKFDLESLKAHSLQIRNQIHYSNYLFSGYNNFTSKFPDLETIKNTPLDEKCQLVFDLWKEQDPEWQFRTYNALHERYDKSSDRKEFFFDERIKEMKKKYDKKKSEGDSEFSVSRSENKTISRDFMANVEKSKVALQKMADTVTLMRLYGKCFIGRDINESLTSIYKEFTGKFFPFLDKAAPKFRKAEDDVDSGWPVYEDDKVVNRVTEFPDNAIDFISRNTKGRGIVISSSTRHSRDAMRLIKVLRALNNKLPIQILYKNDITMKAMEGLKLAAVGTPEEILHPSINSEHTNFMPELKLLEQYKEYGSEFPKQDLTFVNIVGCVQKGYKFAFPGYSNKILAMLYSSFEEIILLDADVVPLVPPQEFFDSKEYQSTGAYFFQDRSLRDHNDFIETNFFSTLFPTNEHSIDTLFDIPRVTDKTFNNKYMTGWRHFQEAGVVVYDKKKHFLALLMMFPLSLWTEPVQTSIWGDKEMYWLGMAMAGDESYEFNKNAAASVGEKVTEEKYKHYPNSGSNEVCSTHPGHINDDGKLLWINSGFGYCKKNGYFRDRTKFPFSVFERDPLIQLYNSPLKIRAAVIPPDLPRYREPRCPTDTSPELEFRKSWKQRKQDTDEINEKLEPDQERQEFITEWGPQKGWVKDPICFGYYYCAYDQVASYSSDKEFDQGQVFEFNEESTRMYDYLSKVWHTGGSRNGYKPPPPFQPPPPEAQPEEQKVG</sequence>
<evidence type="ECO:0000256" key="5">
    <source>
        <dbReference type="ARBA" id="ARBA00022679"/>
    </source>
</evidence>
<keyword evidence="5" id="KW-0808">Transferase</keyword>
<dbReference type="PANTHER" id="PTHR31392:SF1">
    <property type="entry name" value="ALPHA-1,3-MANNOSYLTRANSFERASE MNN1-RELATED"/>
    <property type="match status" value="1"/>
</dbReference>
<keyword evidence="14" id="KW-1185">Reference proteome</keyword>
<keyword evidence="4" id="KW-0328">Glycosyltransferase</keyword>
<evidence type="ECO:0000256" key="4">
    <source>
        <dbReference type="ARBA" id="ARBA00022676"/>
    </source>
</evidence>
<dbReference type="GO" id="GO:0006493">
    <property type="term" value="P:protein O-linked glycosylation"/>
    <property type="evidence" value="ECO:0007669"/>
    <property type="project" value="TreeGrafter"/>
</dbReference>
<dbReference type="Pfam" id="PF11051">
    <property type="entry name" value="Mannosyl_trans3"/>
    <property type="match status" value="1"/>
</dbReference>
<evidence type="ECO:0000256" key="3">
    <source>
        <dbReference type="ARBA" id="ARBA00009105"/>
    </source>
</evidence>
<comment type="similarity">
    <text evidence="3">Belongs to the MNN1/MNT family.</text>
</comment>
<name>M3J6Q9_CANMX</name>
<feature type="region of interest" description="Disordered" evidence="12">
    <location>
        <begin position="728"/>
        <end position="755"/>
    </location>
</feature>
<comment type="caution">
    <text evidence="13">The sequence shown here is derived from an EMBL/GenBank/DDBJ whole genome shotgun (WGS) entry which is preliminary data.</text>
</comment>
<proteinExistence type="inferred from homology"/>
<reference evidence="13 14" key="1">
    <citation type="submission" date="2013-02" db="EMBL/GenBank/DDBJ databases">
        <title>Genome sequence of Candida maltosa Xu316, a potential industrial strain for xylitol and ethanol production.</title>
        <authorList>
            <person name="Yu J."/>
            <person name="Wang Q."/>
            <person name="Geng X."/>
            <person name="Bao W."/>
            <person name="He P."/>
            <person name="Cai J."/>
        </authorList>
    </citation>
    <scope>NUCLEOTIDE SEQUENCE [LARGE SCALE GENOMIC DNA]</scope>
    <source>
        <strain evidence="14">Xu316</strain>
    </source>
</reference>
<dbReference type="GO" id="GO:0000139">
    <property type="term" value="C:Golgi membrane"/>
    <property type="evidence" value="ECO:0007669"/>
    <property type="project" value="UniProtKB-SubCell"/>
</dbReference>
<gene>
    <name evidence="13" type="ORF">G210_1804</name>
</gene>
<evidence type="ECO:0000256" key="11">
    <source>
        <dbReference type="ARBA" id="ARBA00023180"/>
    </source>
</evidence>
<evidence type="ECO:0000313" key="13">
    <source>
        <dbReference type="EMBL" id="EMG47753.1"/>
    </source>
</evidence>
<keyword evidence="8" id="KW-1133">Transmembrane helix</keyword>
<dbReference type="GO" id="GO:0000033">
    <property type="term" value="F:alpha-1,3-mannosyltransferase activity"/>
    <property type="evidence" value="ECO:0007669"/>
    <property type="project" value="TreeGrafter"/>
</dbReference>
<comment type="subcellular location">
    <subcellularLocation>
        <location evidence="1">Golgi apparatus membrane</location>
        <topology evidence="1">Single-pass type II membrane protein</topology>
    </subcellularLocation>
</comment>
<dbReference type="EMBL" id="AOGT01001384">
    <property type="protein sequence ID" value="EMG47753.1"/>
    <property type="molecule type" value="Genomic_DNA"/>
</dbReference>
<feature type="compositionally biased region" description="Pro residues" evidence="12">
    <location>
        <begin position="735"/>
        <end position="747"/>
    </location>
</feature>
<evidence type="ECO:0000256" key="8">
    <source>
        <dbReference type="ARBA" id="ARBA00022989"/>
    </source>
</evidence>
<evidence type="ECO:0000313" key="14">
    <source>
        <dbReference type="Proteomes" id="UP000011777"/>
    </source>
</evidence>
<evidence type="ECO:0000256" key="7">
    <source>
        <dbReference type="ARBA" id="ARBA00022968"/>
    </source>
</evidence>
<evidence type="ECO:0000256" key="1">
    <source>
        <dbReference type="ARBA" id="ARBA00004323"/>
    </source>
</evidence>
<comment type="pathway">
    <text evidence="2">Protein modification; protein glycosylation.</text>
</comment>